<reference evidence="2" key="1">
    <citation type="journal article" date="2019" name="Int. J. Syst. Evol. Microbiol.">
        <title>The Global Catalogue of Microorganisms (GCM) 10K type strain sequencing project: providing services to taxonomists for standard genome sequencing and annotation.</title>
        <authorList>
            <consortium name="The Broad Institute Genomics Platform"/>
            <consortium name="The Broad Institute Genome Sequencing Center for Infectious Disease"/>
            <person name="Wu L."/>
            <person name="Ma J."/>
        </authorList>
    </citation>
    <scope>NUCLEOTIDE SEQUENCE [LARGE SCALE GENOMIC DNA]</scope>
    <source>
        <strain evidence="2">CCUG 53903</strain>
    </source>
</reference>
<evidence type="ECO:0000313" key="1">
    <source>
        <dbReference type="EMBL" id="MFC7460398.1"/>
    </source>
</evidence>
<evidence type="ECO:0000313" key="2">
    <source>
        <dbReference type="Proteomes" id="UP001596457"/>
    </source>
</evidence>
<dbReference type="RefSeq" id="WP_382199682.1">
    <property type="nucleotide sequence ID" value="NZ_JBHTBZ010000017.1"/>
</dbReference>
<protein>
    <recommendedName>
        <fullName evidence="3">DUF342 domain-containing protein</fullName>
    </recommendedName>
</protein>
<dbReference type="Proteomes" id="UP001596457">
    <property type="component" value="Unassembled WGS sequence"/>
</dbReference>
<comment type="caution">
    <text evidence="1">The sequence shown here is derived from an EMBL/GenBank/DDBJ whole genome shotgun (WGS) entry which is preliminary data.</text>
</comment>
<gene>
    <name evidence="1" type="ORF">ACFQU0_08135</name>
</gene>
<dbReference type="EMBL" id="JBHTBZ010000017">
    <property type="protein sequence ID" value="MFC7460398.1"/>
    <property type="molecule type" value="Genomic_DNA"/>
</dbReference>
<accession>A0ABW2SB65</accession>
<evidence type="ECO:0008006" key="3">
    <source>
        <dbReference type="Google" id="ProtNLM"/>
    </source>
</evidence>
<sequence length="292" mass="30838">MTQLTRKDITRDFIRSKRPCTDGYRWYLKRQETLSDYQALLDDLVAAGRLDDANWLLDQLGPTDDVLHLDELDAPALVFAGSVECRGSMEVDGVLRTGRSLSVGGGVRAGSLKAGEDLRVSGALQCAGPLHVASDMRIGWSLQVAQALRCGGSLRVGWDVDIQGDVRVEGRIHAGHGVVVGGQLACQGGIRTGDDLSVTGAIEVAQGVESAGSVRTQSHLQCGTGVVATQDIEAGGAIRVGESLQAGGRIAAGPDYAVFAGLASPMDSWDSCGWVRAQEKPARLLSGWWAEV</sequence>
<dbReference type="Gene3D" id="2.160.10.10">
    <property type="entry name" value="Hexapeptide repeat proteins"/>
    <property type="match status" value="1"/>
</dbReference>
<name>A0ABW2SB65_9BURK</name>
<proteinExistence type="predicted"/>
<keyword evidence="2" id="KW-1185">Reference proteome</keyword>
<organism evidence="1 2">
    <name type="scientific">Hydrogenophaga defluvii</name>
    <dbReference type="NCBI Taxonomy" id="249410"/>
    <lineage>
        <taxon>Bacteria</taxon>
        <taxon>Pseudomonadati</taxon>
        <taxon>Pseudomonadota</taxon>
        <taxon>Betaproteobacteria</taxon>
        <taxon>Burkholderiales</taxon>
        <taxon>Comamonadaceae</taxon>
        <taxon>Hydrogenophaga</taxon>
    </lineage>
</organism>